<dbReference type="NCBIfam" id="TIGR02532">
    <property type="entry name" value="IV_pilin_GFxxxE"/>
    <property type="match status" value="1"/>
</dbReference>
<dbReference type="AlphaFoldDB" id="A0A933ICW6"/>
<feature type="transmembrane region" description="Helical" evidence="1">
    <location>
        <begin position="7"/>
        <end position="29"/>
    </location>
</feature>
<name>A0A933ICW6_UNCT6</name>
<comment type="caution">
    <text evidence="2">The sequence shown here is derived from an EMBL/GenBank/DDBJ whole genome shotgun (WGS) entry which is preliminary data.</text>
</comment>
<dbReference type="InterPro" id="IPR045584">
    <property type="entry name" value="Pilin-like"/>
</dbReference>
<evidence type="ECO:0000313" key="2">
    <source>
        <dbReference type="EMBL" id="MBI4727497.1"/>
    </source>
</evidence>
<dbReference type="InterPro" id="IPR013783">
    <property type="entry name" value="Ig-like_fold"/>
</dbReference>
<organism evidence="2 3">
    <name type="scientific">candidate division TA06 bacterium</name>
    <dbReference type="NCBI Taxonomy" id="2250710"/>
    <lineage>
        <taxon>Bacteria</taxon>
        <taxon>Bacteria division TA06</taxon>
    </lineage>
</organism>
<dbReference type="SUPFAM" id="SSF54523">
    <property type="entry name" value="Pili subunits"/>
    <property type="match status" value="1"/>
</dbReference>
<gene>
    <name evidence="2" type="ORF">HY768_09840</name>
</gene>
<dbReference type="SUPFAM" id="SSF117074">
    <property type="entry name" value="Hypothetical protein PA1324"/>
    <property type="match status" value="1"/>
</dbReference>
<dbReference type="Pfam" id="PF07963">
    <property type="entry name" value="N_methyl"/>
    <property type="match status" value="1"/>
</dbReference>
<proteinExistence type="predicted"/>
<dbReference type="SUPFAM" id="SSF49452">
    <property type="entry name" value="Starch-binding domain-like"/>
    <property type="match status" value="1"/>
</dbReference>
<sequence length="1057" mass="112932">MKRKGFTLIELMVAVTVLGIVMAAIMVVVNNANRAKRDNDLVMEAQQQARAGLDMVVRDVRTIGYDIPFAGSQLRVVYARPFECIFNSNISPYPDSQNIRQQPLCYDPAISPTCPNALNIAVFFTTGAETYRYTIDSDNDGDYFSGADKSDDAIERGTTNPNDYVLVRQAYGKMISGTYSGTNNIYPALNQPVALIRGPANSTDYTVEPLFQYWYRPAGSDTLRLYGDANGDKTLTGAERNFANPSADILASIEEITTTVTAETRNQIRGVYRQVVVTTRTNLNNVPISSTRYTVSGSYTYPEAGSSPVPDANVYISSGTMQTTNSAGAYSFTVDPGTYTVTPEKLIDGTGYYYLLRHPQDTLADASSASVANLNFKYEAIPDGEMCHITGEVYNDTIAPIGLPAMPTAGERRIGGVTVTATGFSSIAGTESTIISVSKITNSSGQYELIVPIGTYTVTEYDSAGYFSTTPNDTVITMAAIGTTITKNFGDTKLPGGFIKITVWADTNKNFLQNAGEPLIPNVKCYVTRGGAQDIPVANGLTDANGQVLLQVPADTVLSIIEVDLDSMYSTCAIRLGYTAGLDSANYDTLKPRSRLDSIIVLRDSTYRVKFGDVTGFVTLNLGTTERVLSLITPNLGETVDPPGSNDNSYGNDPDLVLGTVSGGTSNLYVWYNRYKSATTSFNSIFPSGGGGVAVPDRSIDLGNDICAITAANFNPNVSSDYGTSDLVCGLGKNATSNIKWEPSVDGNPAKNQGDLTAFIGFATATEVLNTDVTSADAAIIVNDTTCDFVIGTNDNVNQGHLEVWRNYRTKNVTPQFVRDSAYYKADFAGTVDFGEIRTIVLADVVDSLGTGTGAGSKDGLLDIIVGTKTSGTWPNYSGQLVILRRAGQQKRFVVDTCVATAGAYINAIATYNHGNYKDLAIGFRLPGATSTDYAGALSLLHNNANGTFTQTAKVAIAGEVTSVATGRIDIDNIPDVVCGVKTGLNTGKTLVFYQSPTDYLPSSGNDPSGGAFGGEVIAVRTVAFRPVPGKTDIVVGERFDQSGVSKGRIVIYFNKN</sequence>
<protein>
    <submittedName>
        <fullName evidence="2">Prepilin-type N-terminal cleavage/methylation domain-containing protein</fullName>
    </submittedName>
</protein>
<keyword evidence="1" id="KW-0472">Membrane</keyword>
<accession>A0A933ICW6</accession>
<evidence type="ECO:0000256" key="1">
    <source>
        <dbReference type="SAM" id="Phobius"/>
    </source>
</evidence>
<dbReference type="InterPro" id="IPR013784">
    <property type="entry name" value="Carb-bd-like_fold"/>
</dbReference>
<dbReference type="GO" id="GO:0030246">
    <property type="term" value="F:carbohydrate binding"/>
    <property type="evidence" value="ECO:0007669"/>
    <property type="project" value="InterPro"/>
</dbReference>
<evidence type="ECO:0000313" key="3">
    <source>
        <dbReference type="Proteomes" id="UP000736328"/>
    </source>
</evidence>
<dbReference type="EMBL" id="JACQXR010000133">
    <property type="protein sequence ID" value="MBI4727497.1"/>
    <property type="molecule type" value="Genomic_DNA"/>
</dbReference>
<dbReference type="PROSITE" id="PS00409">
    <property type="entry name" value="PROKAR_NTER_METHYL"/>
    <property type="match status" value="1"/>
</dbReference>
<keyword evidence="1" id="KW-0812">Transmembrane</keyword>
<reference evidence="2" key="1">
    <citation type="submission" date="2020-07" db="EMBL/GenBank/DDBJ databases">
        <title>Huge and variable diversity of episymbiotic CPR bacteria and DPANN archaea in groundwater ecosystems.</title>
        <authorList>
            <person name="He C.Y."/>
            <person name="Keren R."/>
            <person name="Whittaker M."/>
            <person name="Farag I.F."/>
            <person name="Doudna J."/>
            <person name="Cate J.H.D."/>
            <person name="Banfield J.F."/>
        </authorList>
    </citation>
    <scope>NUCLEOTIDE SEQUENCE</scope>
    <source>
        <strain evidence="2">NC_groundwater_1520_Pr4_B-0.1um_53_5</strain>
    </source>
</reference>
<dbReference type="InterPro" id="IPR012902">
    <property type="entry name" value="N_methyl_site"/>
</dbReference>
<dbReference type="Gene3D" id="2.60.40.10">
    <property type="entry name" value="Immunoglobulins"/>
    <property type="match status" value="2"/>
</dbReference>
<dbReference type="Proteomes" id="UP000736328">
    <property type="component" value="Unassembled WGS sequence"/>
</dbReference>
<keyword evidence="1" id="KW-1133">Transmembrane helix</keyword>